<dbReference type="AlphaFoldDB" id="A0A1R0KFL1"/>
<dbReference type="InterPro" id="IPR027405">
    <property type="entry name" value="YidB-like"/>
</dbReference>
<dbReference type="Proteomes" id="UP000187486">
    <property type="component" value="Unassembled WGS sequence"/>
</dbReference>
<dbReference type="EMBL" id="MQUQ01000028">
    <property type="protein sequence ID" value="OLZ44162.1"/>
    <property type="molecule type" value="Genomic_DNA"/>
</dbReference>
<accession>A0A1R0KFL1</accession>
<evidence type="ECO:0000313" key="2">
    <source>
        <dbReference type="Proteomes" id="UP000187486"/>
    </source>
</evidence>
<organism evidence="1 2">
    <name type="scientific">Amycolatopsis coloradensis</name>
    <dbReference type="NCBI Taxonomy" id="76021"/>
    <lineage>
        <taxon>Bacteria</taxon>
        <taxon>Bacillati</taxon>
        <taxon>Actinomycetota</taxon>
        <taxon>Actinomycetes</taxon>
        <taxon>Pseudonocardiales</taxon>
        <taxon>Pseudonocardiaceae</taxon>
        <taxon>Amycolatopsis</taxon>
    </lineage>
</organism>
<keyword evidence="2" id="KW-1185">Reference proteome</keyword>
<dbReference type="SUPFAM" id="SSF140804">
    <property type="entry name" value="YidB-like"/>
    <property type="match status" value="1"/>
</dbReference>
<sequence length="114" mass="12044">MASMAMMLANNGLRDEVRSWIKKGDNKPVGAKQLADALPDELLAELKGDKSSAEMDKYLAGCADFLPYFFDKLTPDGVLPDDDGLRSLAETLDPAKVAGKATAGVKQAASSLGL</sequence>
<dbReference type="Pfam" id="PF20159">
    <property type="entry name" value="YidB"/>
    <property type="match status" value="1"/>
</dbReference>
<dbReference type="STRING" id="76021.BS329_37700"/>
<name>A0A1R0KFL1_9PSEU</name>
<dbReference type="Gene3D" id="1.10.10.690">
    <property type="entry name" value="YidB-like"/>
    <property type="match status" value="1"/>
</dbReference>
<reference evidence="1 2" key="1">
    <citation type="submission" date="2016-01" db="EMBL/GenBank/DDBJ databases">
        <title>Amycolatopsis coloradensis genome sequencing and assembly.</title>
        <authorList>
            <person name="Mayilraj S."/>
        </authorList>
    </citation>
    <scope>NUCLEOTIDE SEQUENCE [LARGE SCALE GENOMIC DNA]</scope>
    <source>
        <strain evidence="1 2">DSM 44225</strain>
    </source>
</reference>
<protein>
    <submittedName>
        <fullName evidence="1">Uncharacterized protein</fullName>
    </submittedName>
</protein>
<dbReference type="InterPro" id="IPR045372">
    <property type="entry name" value="YidB"/>
</dbReference>
<evidence type="ECO:0000313" key="1">
    <source>
        <dbReference type="EMBL" id="OLZ44162.1"/>
    </source>
</evidence>
<gene>
    <name evidence="1" type="ORF">BS329_37700</name>
</gene>
<proteinExistence type="predicted"/>
<comment type="caution">
    <text evidence="1">The sequence shown here is derived from an EMBL/GenBank/DDBJ whole genome shotgun (WGS) entry which is preliminary data.</text>
</comment>